<protein>
    <submittedName>
        <fullName evidence="1">Uncharacterized protein</fullName>
    </submittedName>
</protein>
<dbReference type="EMBL" id="DF974363">
    <property type="protein sequence ID" value="GAU47921.1"/>
    <property type="molecule type" value="Genomic_DNA"/>
</dbReference>
<evidence type="ECO:0000313" key="1">
    <source>
        <dbReference type="EMBL" id="GAU47921.1"/>
    </source>
</evidence>
<organism evidence="1 2">
    <name type="scientific">Trifolium subterraneum</name>
    <name type="common">Subterranean clover</name>
    <dbReference type="NCBI Taxonomy" id="3900"/>
    <lineage>
        <taxon>Eukaryota</taxon>
        <taxon>Viridiplantae</taxon>
        <taxon>Streptophyta</taxon>
        <taxon>Embryophyta</taxon>
        <taxon>Tracheophyta</taxon>
        <taxon>Spermatophyta</taxon>
        <taxon>Magnoliopsida</taxon>
        <taxon>eudicotyledons</taxon>
        <taxon>Gunneridae</taxon>
        <taxon>Pentapetalae</taxon>
        <taxon>rosids</taxon>
        <taxon>fabids</taxon>
        <taxon>Fabales</taxon>
        <taxon>Fabaceae</taxon>
        <taxon>Papilionoideae</taxon>
        <taxon>50 kb inversion clade</taxon>
        <taxon>NPAAA clade</taxon>
        <taxon>Hologalegina</taxon>
        <taxon>IRL clade</taxon>
        <taxon>Trifolieae</taxon>
        <taxon>Trifolium</taxon>
    </lineage>
</organism>
<evidence type="ECO:0000313" key="2">
    <source>
        <dbReference type="Proteomes" id="UP000242715"/>
    </source>
</evidence>
<gene>
    <name evidence="1" type="ORF">TSUD_13910</name>
</gene>
<proteinExistence type="predicted"/>
<accession>A0A2Z6NUR7</accession>
<name>A0A2Z6NUR7_TRISU</name>
<sequence>MEIFSIKIGRLASFNPLEGNNCDDFLAKLGPSSSITRLIHPSPLPGLMHGAPLCKLFWNLVP</sequence>
<reference evidence="2" key="1">
    <citation type="journal article" date="2017" name="Front. Plant Sci.">
        <title>Climate Clever Clovers: New Paradigm to Reduce the Environmental Footprint of Ruminants by Breeding Low Methanogenic Forages Utilizing Haplotype Variation.</title>
        <authorList>
            <person name="Kaur P."/>
            <person name="Appels R."/>
            <person name="Bayer P.E."/>
            <person name="Keeble-Gagnere G."/>
            <person name="Wang J."/>
            <person name="Hirakawa H."/>
            <person name="Shirasawa K."/>
            <person name="Vercoe P."/>
            <person name="Stefanova K."/>
            <person name="Durmic Z."/>
            <person name="Nichols P."/>
            <person name="Revell C."/>
            <person name="Isobe S.N."/>
            <person name="Edwards D."/>
            <person name="Erskine W."/>
        </authorList>
    </citation>
    <scope>NUCLEOTIDE SEQUENCE [LARGE SCALE GENOMIC DNA]</scope>
    <source>
        <strain evidence="2">cv. Daliak</strain>
    </source>
</reference>
<keyword evidence="2" id="KW-1185">Reference proteome</keyword>
<dbReference type="AlphaFoldDB" id="A0A2Z6NUR7"/>
<dbReference type="Proteomes" id="UP000242715">
    <property type="component" value="Unassembled WGS sequence"/>
</dbReference>